<name>A0A7X8SG93_9BACT</name>
<dbReference type="EMBL" id="JABAIL010000001">
    <property type="protein sequence ID" value="NLR89588.1"/>
    <property type="molecule type" value="Genomic_DNA"/>
</dbReference>
<protein>
    <submittedName>
        <fullName evidence="1">Uncharacterized protein</fullName>
    </submittedName>
</protein>
<dbReference type="Proteomes" id="UP000585050">
    <property type="component" value="Unassembled WGS sequence"/>
</dbReference>
<evidence type="ECO:0000313" key="2">
    <source>
        <dbReference type="Proteomes" id="UP000585050"/>
    </source>
</evidence>
<reference evidence="1 2" key="1">
    <citation type="submission" date="2020-04" db="EMBL/GenBank/DDBJ databases">
        <title>Flammeovirga sp. SR4, a novel species isolated from seawater.</title>
        <authorList>
            <person name="Wang X."/>
        </authorList>
    </citation>
    <scope>NUCLEOTIDE SEQUENCE [LARGE SCALE GENOMIC DNA]</scope>
    <source>
        <strain evidence="1 2">SR4</strain>
    </source>
</reference>
<proteinExistence type="predicted"/>
<keyword evidence="2" id="KW-1185">Reference proteome</keyword>
<dbReference type="AlphaFoldDB" id="A0A7X8SG93"/>
<sequence>MKLYSKASVQFEEATIHGEQIHLNFCKKDILIYASPNYPATITPSINISILGDLQLEAIEPSLLMIKENCIYNRKSNTLTPMK</sequence>
<evidence type="ECO:0000313" key="1">
    <source>
        <dbReference type="EMBL" id="NLR89588.1"/>
    </source>
</evidence>
<dbReference type="RefSeq" id="WP_168880283.1">
    <property type="nucleotide sequence ID" value="NZ_JABAIL010000001.1"/>
</dbReference>
<organism evidence="1 2">
    <name type="scientific">Flammeovirga agarivorans</name>
    <dbReference type="NCBI Taxonomy" id="2726742"/>
    <lineage>
        <taxon>Bacteria</taxon>
        <taxon>Pseudomonadati</taxon>
        <taxon>Bacteroidota</taxon>
        <taxon>Cytophagia</taxon>
        <taxon>Cytophagales</taxon>
        <taxon>Flammeovirgaceae</taxon>
        <taxon>Flammeovirga</taxon>
    </lineage>
</organism>
<comment type="caution">
    <text evidence="1">The sequence shown here is derived from an EMBL/GenBank/DDBJ whole genome shotgun (WGS) entry which is preliminary data.</text>
</comment>
<gene>
    <name evidence="1" type="ORF">HGP29_00115</name>
</gene>
<accession>A0A7X8SG93</accession>